<dbReference type="Proteomes" id="UP000887568">
    <property type="component" value="Unplaced"/>
</dbReference>
<feature type="signal peptide" evidence="13">
    <location>
        <begin position="1"/>
        <end position="18"/>
    </location>
</feature>
<dbReference type="InterPro" id="IPR008977">
    <property type="entry name" value="PHM/PNGase_F_dom_sf"/>
</dbReference>
<accession>A0A914AQY3</accession>
<evidence type="ECO:0000256" key="7">
    <source>
        <dbReference type="ARBA" id="ARBA00023008"/>
    </source>
</evidence>
<dbReference type="Gene3D" id="2.60.120.310">
    <property type="entry name" value="Copper type II, ascorbate-dependent monooxygenase, N-terminal domain"/>
    <property type="match status" value="1"/>
</dbReference>
<dbReference type="Pfam" id="PF03351">
    <property type="entry name" value="DOMON"/>
    <property type="match status" value="1"/>
</dbReference>
<evidence type="ECO:0000256" key="2">
    <source>
        <dbReference type="ARBA" id="ARBA00004370"/>
    </source>
</evidence>
<dbReference type="PANTHER" id="PTHR10157">
    <property type="entry name" value="DOPAMINE BETA HYDROXYLASE RELATED"/>
    <property type="match status" value="1"/>
</dbReference>
<dbReference type="InterPro" id="IPR014784">
    <property type="entry name" value="Cu2_ascorb_mOase-like_C"/>
</dbReference>
<feature type="region of interest" description="Disordered" evidence="12">
    <location>
        <begin position="26"/>
        <end position="53"/>
    </location>
</feature>
<organism evidence="15 16">
    <name type="scientific">Patiria miniata</name>
    <name type="common">Bat star</name>
    <name type="synonym">Asterina miniata</name>
    <dbReference type="NCBI Taxonomy" id="46514"/>
    <lineage>
        <taxon>Eukaryota</taxon>
        <taxon>Metazoa</taxon>
        <taxon>Echinodermata</taxon>
        <taxon>Eleutherozoa</taxon>
        <taxon>Asterozoa</taxon>
        <taxon>Asteroidea</taxon>
        <taxon>Valvatacea</taxon>
        <taxon>Valvatida</taxon>
        <taxon>Asterinidae</taxon>
        <taxon>Patiria</taxon>
    </lineage>
</organism>
<evidence type="ECO:0000256" key="9">
    <source>
        <dbReference type="ARBA" id="ARBA00023136"/>
    </source>
</evidence>
<dbReference type="InterPro" id="IPR036939">
    <property type="entry name" value="Cu2_ascorb_mOase_N_sf"/>
</dbReference>
<evidence type="ECO:0000256" key="11">
    <source>
        <dbReference type="ARBA" id="ARBA00023180"/>
    </source>
</evidence>
<comment type="cofactor">
    <cofactor evidence="1">
        <name>Cu(2+)</name>
        <dbReference type="ChEBI" id="CHEBI:29036"/>
    </cofactor>
</comment>
<keyword evidence="6" id="KW-0560">Oxidoreductase</keyword>
<dbReference type="FunFam" id="2.60.120.310:FF:000004">
    <property type="entry name" value="DBH-like monooxygenase protein 1"/>
    <property type="match status" value="1"/>
</dbReference>
<evidence type="ECO:0000256" key="1">
    <source>
        <dbReference type="ARBA" id="ARBA00001973"/>
    </source>
</evidence>
<dbReference type="GO" id="GO:0005615">
    <property type="term" value="C:extracellular space"/>
    <property type="evidence" value="ECO:0007669"/>
    <property type="project" value="TreeGrafter"/>
</dbReference>
<dbReference type="InterPro" id="IPR028460">
    <property type="entry name" value="Tbh/DBH"/>
</dbReference>
<dbReference type="GO" id="GO:0005507">
    <property type="term" value="F:copper ion binding"/>
    <property type="evidence" value="ECO:0007669"/>
    <property type="project" value="InterPro"/>
</dbReference>
<evidence type="ECO:0000313" key="15">
    <source>
        <dbReference type="EnsemblMetazoa" id="XP_038065844.1"/>
    </source>
</evidence>
<protein>
    <recommendedName>
        <fullName evidence="14">DOMON domain-containing protein</fullName>
    </recommendedName>
</protein>
<dbReference type="PROSITE" id="PS50836">
    <property type="entry name" value="DOMON"/>
    <property type="match status" value="1"/>
</dbReference>
<dbReference type="GO" id="GO:0006589">
    <property type="term" value="P:octopamine biosynthetic process"/>
    <property type="evidence" value="ECO:0007669"/>
    <property type="project" value="TreeGrafter"/>
</dbReference>
<evidence type="ECO:0000256" key="5">
    <source>
        <dbReference type="ARBA" id="ARBA00022729"/>
    </source>
</evidence>
<evidence type="ECO:0000256" key="4">
    <source>
        <dbReference type="ARBA" id="ARBA00022723"/>
    </source>
</evidence>
<dbReference type="InterPro" id="IPR045266">
    <property type="entry name" value="DOH_DOMON"/>
</dbReference>
<dbReference type="FunFam" id="2.60.120.230:FF:000001">
    <property type="entry name" value="Monooxygenase, DBH-like 1"/>
    <property type="match status" value="1"/>
</dbReference>
<dbReference type="GO" id="GO:0004500">
    <property type="term" value="F:dopamine beta-monooxygenase activity"/>
    <property type="evidence" value="ECO:0007669"/>
    <property type="project" value="InterPro"/>
</dbReference>
<dbReference type="Pfam" id="PF01082">
    <property type="entry name" value="Cu2_monooxygen"/>
    <property type="match status" value="1"/>
</dbReference>
<dbReference type="CDD" id="cd09631">
    <property type="entry name" value="DOMON_DOH"/>
    <property type="match status" value="1"/>
</dbReference>
<feature type="chain" id="PRO_5036826394" description="DOMON domain-containing protein" evidence="13">
    <location>
        <begin position="19"/>
        <end position="596"/>
    </location>
</feature>
<dbReference type="Pfam" id="PF03712">
    <property type="entry name" value="Cu2_monoox_C"/>
    <property type="match status" value="1"/>
</dbReference>
<dbReference type="OMA" id="GRTDEMC"/>
<keyword evidence="10" id="KW-1015">Disulfide bond</keyword>
<dbReference type="SUPFAM" id="SSF49344">
    <property type="entry name" value="CBD9-like"/>
    <property type="match status" value="1"/>
</dbReference>
<dbReference type="RefSeq" id="XP_038065844.1">
    <property type="nucleotide sequence ID" value="XM_038209916.1"/>
</dbReference>
<dbReference type="Gene3D" id="2.60.120.230">
    <property type="match status" value="1"/>
</dbReference>
<dbReference type="PANTHER" id="PTHR10157:SF23">
    <property type="entry name" value="MOXD1 HOMOLOG 1"/>
    <property type="match status" value="1"/>
</dbReference>
<dbReference type="Gene3D" id="2.60.40.1210">
    <property type="entry name" value="Cellobiose dehydrogenase, cytochrome domain"/>
    <property type="match status" value="1"/>
</dbReference>
<dbReference type="GeneID" id="119735947"/>
<evidence type="ECO:0000256" key="10">
    <source>
        <dbReference type="ARBA" id="ARBA00023157"/>
    </source>
</evidence>
<keyword evidence="16" id="KW-1185">Reference proteome</keyword>
<dbReference type="SMART" id="SM00664">
    <property type="entry name" value="DoH"/>
    <property type="match status" value="1"/>
</dbReference>
<evidence type="ECO:0000313" key="16">
    <source>
        <dbReference type="Proteomes" id="UP000887568"/>
    </source>
</evidence>
<comment type="subcellular location">
    <subcellularLocation>
        <location evidence="2">Membrane</location>
    </subcellularLocation>
</comment>
<dbReference type="FunFam" id="2.60.40.1210:FF:000001">
    <property type="entry name" value="Monooxygenase, DBH-like 1, like"/>
    <property type="match status" value="1"/>
</dbReference>
<dbReference type="GO" id="GO:0042421">
    <property type="term" value="P:norepinephrine biosynthetic process"/>
    <property type="evidence" value="ECO:0007669"/>
    <property type="project" value="TreeGrafter"/>
</dbReference>
<dbReference type="AlphaFoldDB" id="A0A914AQY3"/>
<dbReference type="GO" id="GO:0042420">
    <property type="term" value="P:dopamine catabolic process"/>
    <property type="evidence" value="ECO:0007669"/>
    <property type="project" value="TreeGrafter"/>
</dbReference>
<dbReference type="EnsemblMetazoa" id="XM_038209916.1">
    <property type="protein sequence ID" value="XP_038065844.1"/>
    <property type="gene ID" value="LOC119735947"/>
</dbReference>
<evidence type="ECO:0000256" key="6">
    <source>
        <dbReference type="ARBA" id="ARBA00023002"/>
    </source>
</evidence>
<evidence type="ECO:0000256" key="8">
    <source>
        <dbReference type="ARBA" id="ARBA00023033"/>
    </source>
</evidence>
<evidence type="ECO:0000256" key="12">
    <source>
        <dbReference type="SAM" id="MobiDB-lite"/>
    </source>
</evidence>
<keyword evidence="9" id="KW-0472">Membrane</keyword>
<dbReference type="InterPro" id="IPR005018">
    <property type="entry name" value="DOMON_domain"/>
</dbReference>
<dbReference type="GO" id="GO:0030667">
    <property type="term" value="C:secretory granule membrane"/>
    <property type="evidence" value="ECO:0007669"/>
    <property type="project" value="TreeGrafter"/>
</dbReference>
<dbReference type="InterPro" id="IPR024548">
    <property type="entry name" value="Cu2_monoox_C"/>
</dbReference>
<comment type="similarity">
    <text evidence="3">Belongs to the copper type II ascorbate-dependent monooxygenase family.</text>
</comment>
<sequence length="596" mass="68227">MFTDSIIILLASVAFLQCQCEKSASQTTEEQTEEGKPRRPSEPASYSRRLSPAQDGDSYVLEWSYTEEDVTFRVRAKTLGWVGLGFSPSGGMKGADIVIGWVRDGKPYLSDRYATGNEQPKEDKHDDYELLSGKEADQYTTLVFRRKLNTSDCQDMVLTPGTTRLLWSYHDDDPSEADGPAYHGPDHRGTHSVMLLAPDHSEARNLPQDVQTHEFLNNKVRPLRQDQTLYWCTICRFPKVDTRHHIIRYEPVLAPGSEPYIHHIFVYACYAAPPDEKLYGFSDLCVKLPKDIQNCISLVFIWSIGGGAFEFPAHVGYSIGGPGDPLFLRMEVHYDNPRLPDDFQDSSGFRFYYTPTLRQHDAGIFLAGVFSMWWLVIPPKQEEFVSKGWCLEECTKLYFPPKGIKIFATMAHTHISGKKLRFRQFRDGKLFDEIISEGNFDCDFQEIQLLENEKTIMPGDVMLTECTFKTTNRTSITYGGWGRTDEMCLSIPFYYPRIDNFGDCLSTTQPVEVLKRLGYQNASDLPVELDQASSIKAFESFNWTDPDFVLKFKEAVNDAHLYFRCDNETRLEQMDPFAEWKTPQIEYPVDDDKGVC</sequence>
<keyword evidence="8" id="KW-0503">Monooxygenase</keyword>
<keyword evidence="7" id="KW-0186">Copper</keyword>
<name>A0A914AQY3_PATMI</name>
<evidence type="ECO:0000256" key="13">
    <source>
        <dbReference type="SAM" id="SignalP"/>
    </source>
</evidence>
<proteinExistence type="inferred from homology"/>
<dbReference type="SUPFAM" id="SSF49742">
    <property type="entry name" value="PHM/PNGase F"/>
    <property type="match status" value="2"/>
</dbReference>
<keyword evidence="5 13" id="KW-0732">Signal</keyword>
<evidence type="ECO:0000256" key="3">
    <source>
        <dbReference type="ARBA" id="ARBA00010676"/>
    </source>
</evidence>
<feature type="domain" description="DOMON" evidence="14">
    <location>
        <begin position="57"/>
        <end position="170"/>
    </location>
</feature>
<evidence type="ECO:0000259" key="14">
    <source>
        <dbReference type="PROSITE" id="PS50836"/>
    </source>
</evidence>
<dbReference type="OrthoDB" id="10003276at2759"/>
<dbReference type="InterPro" id="IPR000945">
    <property type="entry name" value="DBH-like"/>
</dbReference>
<reference evidence="15" key="1">
    <citation type="submission" date="2022-11" db="UniProtKB">
        <authorList>
            <consortium name="EnsemblMetazoa"/>
        </authorList>
    </citation>
    <scope>IDENTIFICATION</scope>
</reference>
<dbReference type="InterPro" id="IPR000323">
    <property type="entry name" value="Cu2_ascorb_mOase_N"/>
</dbReference>
<dbReference type="PRINTS" id="PR00767">
    <property type="entry name" value="DBMONOXGNASE"/>
</dbReference>
<keyword evidence="4" id="KW-0479">Metal-binding</keyword>
<keyword evidence="11" id="KW-0325">Glycoprotein</keyword>